<comment type="pathway">
    <text evidence="2">Glycolipid biosynthesis; glycosylphosphatidylinositol-anchor biosynthesis.</text>
</comment>
<feature type="transmembrane region" description="Helical" evidence="10">
    <location>
        <begin position="197"/>
        <end position="226"/>
    </location>
</feature>
<keyword evidence="9 10" id="KW-0472">Membrane</keyword>
<accession>A0ABQ3UMT8</accession>
<evidence type="ECO:0000256" key="7">
    <source>
        <dbReference type="ARBA" id="ARBA00022824"/>
    </source>
</evidence>
<keyword evidence="3" id="KW-0337">GPI-anchor biosynthesis</keyword>
<feature type="transmembrane region" description="Helical" evidence="10">
    <location>
        <begin position="121"/>
        <end position="140"/>
    </location>
</feature>
<dbReference type="Proteomes" id="UP000654345">
    <property type="component" value="Unassembled WGS sequence"/>
</dbReference>
<keyword evidence="7" id="KW-0256">Endoplasmic reticulum</keyword>
<comment type="caution">
    <text evidence="11">The sequence shown here is derived from an EMBL/GenBank/DDBJ whole genome shotgun (WGS) entry which is preliminary data.</text>
</comment>
<evidence type="ECO:0000256" key="3">
    <source>
        <dbReference type="ARBA" id="ARBA00022502"/>
    </source>
</evidence>
<feature type="transmembrane region" description="Helical" evidence="10">
    <location>
        <begin position="388"/>
        <end position="411"/>
    </location>
</feature>
<feature type="transmembrane region" description="Helical" evidence="10">
    <location>
        <begin position="238"/>
        <end position="256"/>
    </location>
</feature>
<feature type="transmembrane region" description="Helical" evidence="10">
    <location>
        <begin position="41"/>
        <end position="62"/>
    </location>
</feature>
<feature type="transmembrane region" description="Helical" evidence="10">
    <location>
        <begin position="160"/>
        <end position="191"/>
    </location>
</feature>
<evidence type="ECO:0000256" key="5">
    <source>
        <dbReference type="ARBA" id="ARBA00022679"/>
    </source>
</evidence>
<evidence type="ECO:0000256" key="2">
    <source>
        <dbReference type="ARBA" id="ARBA00004687"/>
    </source>
</evidence>
<name>A0ABQ3UMT8_9CHLR</name>
<protein>
    <recommendedName>
        <fullName evidence="13">Glycosyltransferase RgtA/B/C/D-like domain-containing protein</fullName>
    </recommendedName>
</protein>
<dbReference type="EMBL" id="BNJG01000001">
    <property type="protein sequence ID" value="GHO54054.1"/>
    <property type="molecule type" value="Genomic_DNA"/>
</dbReference>
<keyword evidence="6 10" id="KW-0812">Transmembrane</keyword>
<feature type="transmembrane region" description="Helical" evidence="10">
    <location>
        <begin position="308"/>
        <end position="326"/>
    </location>
</feature>
<dbReference type="InterPro" id="IPR007315">
    <property type="entry name" value="PIG-V/Gpi18"/>
</dbReference>
<feature type="transmembrane region" description="Helical" evidence="10">
    <location>
        <begin position="362"/>
        <end position="381"/>
    </location>
</feature>
<evidence type="ECO:0000313" key="11">
    <source>
        <dbReference type="EMBL" id="GHO54054.1"/>
    </source>
</evidence>
<evidence type="ECO:0000256" key="9">
    <source>
        <dbReference type="ARBA" id="ARBA00023136"/>
    </source>
</evidence>
<keyword evidence="8 10" id="KW-1133">Transmembrane helix</keyword>
<proteinExistence type="predicted"/>
<dbReference type="PANTHER" id="PTHR12468:SF2">
    <property type="entry name" value="GPI MANNOSYLTRANSFERASE 2"/>
    <property type="match status" value="1"/>
</dbReference>
<dbReference type="Pfam" id="PF04188">
    <property type="entry name" value="Mannosyl_trans2"/>
    <property type="match status" value="1"/>
</dbReference>
<evidence type="ECO:0000256" key="4">
    <source>
        <dbReference type="ARBA" id="ARBA00022676"/>
    </source>
</evidence>
<keyword evidence="5" id="KW-0808">Transferase</keyword>
<keyword evidence="12" id="KW-1185">Reference proteome</keyword>
<evidence type="ECO:0000256" key="8">
    <source>
        <dbReference type="ARBA" id="ARBA00022989"/>
    </source>
</evidence>
<reference evidence="11 12" key="1">
    <citation type="journal article" date="2021" name="Int. J. Syst. Evol. Microbiol.">
        <title>Reticulibacter mediterranei gen. nov., sp. nov., within the new family Reticulibacteraceae fam. nov., and Ktedonospora formicarum gen. nov., sp. nov., Ktedonobacter robiniae sp. nov., Dictyobacter formicarum sp. nov. and Dictyobacter arantiisoli sp. nov., belonging to the class Ktedonobacteria.</title>
        <authorList>
            <person name="Yabe S."/>
            <person name="Zheng Y."/>
            <person name="Wang C.M."/>
            <person name="Sakai Y."/>
            <person name="Abe K."/>
            <person name="Yokota A."/>
            <person name="Donadio S."/>
            <person name="Cavaletti L."/>
            <person name="Monciardini P."/>
        </authorList>
    </citation>
    <scope>NUCLEOTIDE SEQUENCE [LARGE SCALE GENOMIC DNA]</scope>
    <source>
        <strain evidence="11 12">SOSP1-30</strain>
    </source>
</reference>
<gene>
    <name evidence="11" type="ORF">KSB_25290</name>
</gene>
<sequence length="412" mass="47045">MGRSETGSPHAPRGYRDPFCPGQKAGHLLAWYQAGREVVPLYLALHVAFFVGTCYSLLYTLADFSGRAASWAVLAHSWEHWDSLYYEHIAIQGYSQIEHSAFFPLYPLLIRLTRPIIPSPYLAGTVIAHLAWFVLLMVFYRLVQEDFIFASLPGLARRSVLYLSLFPTGFFFGAVYTESLFLCLALLSFYAMRKKHWWWAGLFGFAASLTRSAGILLLLPFCYEYLQHSRFRPRSLRLDGLSAGLFVLGPGLYAFYCYHKFGDWLAFSHVQARVWTRLPQLPWFATLRAFQAIQTGPGLLSFQGLRNIFDLSCNLFVLGALLLGLVGPWRFSRRHTSYLLFGIALFLFIQLLPVVGDFPLQSFPRYLLMDFPAFIILANIGQSRAFHLHYLLISGCLLFLLLTQFVTGHWIT</sequence>
<feature type="transmembrane region" description="Helical" evidence="10">
    <location>
        <begin position="338"/>
        <end position="356"/>
    </location>
</feature>
<keyword evidence="4" id="KW-0328">Glycosyltransferase</keyword>
<dbReference type="PANTHER" id="PTHR12468">
    <property type="entry name" value="GPI MANNOSYLTRANSFERASE 2"/>
    <property type="match status" value="1"/>
</dbReference>
<evidence type="ECO:0000256" key="10">
    <source>
        <dbReference type="SAM" id="Phobius"/>
    </source>
</evidence>
<comment type="subcellular location">
    <subcellularLocation>
        <location evidence="1">Endoplasmic reticulum membrane</location>
        <topology evidence="1">Multi-pass membrane protein</topology>
    </subcellularLocation>
</comment>
<evidence type="ECO:0000256" key="1">
    <source>
        <dbReference type="ARBA" id="ARBA00004477"/>
    </source>
</evidence>
<organism evidence="11 12">
    <name type="scientific">Ktedonobacter robiniae</name>
    <dbReference type="NCBI Taxonomy" id="2778365"/>
    <lineage>
        <taxon>Bacteria</taxon>
        <taxon>Bacillati</taxon>
        <taxon>Chloroflexota</taxon>
        <taxon>Ktedonobacteria</taxon>
        <taxon>Ktedonobacterales</taxon>
        <taxon>Ktedonobacteraceae</taxon>
        <taxon>Ktedonobacter</taxon>
    </lineage>
</organism>
<evidence type="ECO:0000313" key="12">
    <source>
        <dbReference type="Proteomes" id="UP000654345"/>
    </source>
</evidence>
<evidence type="ECO:0000256" key="6">
    <source>
        <dbReference type="ARBA" id="ARBA00022692"/>
    </source>
</evidence>
<evidence type="ECO:0008006" key="13">
    <source>
        <dbReference type="Google" id="ProtNLM"/>
    </source>
</evidence>